<dbReference type="InterPro" id="IPR045112">
    <property type="entry name" value="PPAN-like"/>
</dbReference>
<accession>A0A1E4TFB6</accession>
<evidence type="ECO:0000313" key="4">
    <source>
        <dbReference type="Proteomes" id="UP000095023"/>
    </source>
</evidence>
<evidence type="ECO:0000256" key="1">
    <source>
        <dbReference type="SAM" id="MobiDB-lite"/>
    </source>
</evidence>
<dbReference type="GO" id="GO:0006364">
    <property type="term" value="P:rRNA processing"/>
    <property type="evidence" value="ECO:0007669"/>
    <property type="project" value="InterPro"/>
</dbReference>
<organism evidence="3 4">
    <name type="scientific">Tortispora caseinolytica NRRL Y-17796</name>
    <dbReference type="NCBI Taxonomy" id="767744"/>
    <lineage>
        <taxon>Eukaryota</taxon>
        <taxon>Fungi</taxon>
        <taxon>Dikarya</taxon>
        <taxon>Ascomycota</taxon>
        <taxon>Saccharomycotina</taxon>
        <taxon>Trigonopsidomycetes</taxon>
        <taxon>Trigonopsidales</taxon>
        <taxon>Trigonopsidaceae</taxon>
        <taxon>Tortispora</taxon>
    </lineage>
</organism>
<dbReference type="GO" id="GO:0019843">
    <property type="term" value="F:rRNA binding"/>
    <property type="evidence" value="ECO:0007669"/>
    <property type="project" value="InterPro"/>
</dbReference>
<dbReference type="PANTHER" id="PTHR12661">
    <property type="entry name" value="PETER PAN-RELATED"/>
    <property type="match status" value="1"/>
</dbReference>
<sequence length="405" mass="45156">MADASKVPQSMVIQLGEDPGKALSQLVKDTRVIMSPHTAAKLRERKSNKLRDFLSMAGPLSVSHLLIFGLSKSGIPSLRIAKTPRGPTLHFRIEAYSLIKDVIKSQRRPKSVRADLAASPLLVLNGFPSTTPAEKVVISMFQNMFPPISAQTVSLNAIKRILLLHYDAKTGMIELRHYYLKAEEVVQGSRGVRRLRTIAKNKSKPLPDLKKRSDISEYLLDNAAAGYTSESEIEEDGTVETAVLQATAAAGSSQGDDEDHFDAKITERRKKALRLTELGPRMRLRLMKIEEGVCDGKVLYHSLITKSAEEIQALDKAHAEKEQLKARRRAEQEKNVKAKLEKKQAKKQKLQAKKEAQQNADQDDHNEDDNLSMSDVKSDDESVNVSDMEDWDLEMAAEMNSSDSE</sequence>
<dbReference type="GO" id="GO:0030687">
    <property type="term" value="C:preribosome, large subunit precursor"/>
    <property type="evidence" value="ECO:0007669"/>
    <property type="project" value="TreeGrafter"/>
</dbReference>
<dbReference type="PROSITE" id="PS50833">
    <property type="entry name" value="BRIX"/>
    <property type="match status" value="1"/>
</dbReference>
<feature type="region of interest" description="Disordered" evidence="1">
    <location>
        <begin position="326"/>
        <end position="405"/>
    </location>
</feature>
<feature type="domain" description="Brix" evidence="2">
    <location>
        <begin position="9"/>
        <end position="295"/>
    </location>
</feature>
<feature type="compositionally biased region" description="Basic and acidic residues" evidence="1">
    <location>
        <begin position="326"/>
        <end position="343"/>
    </location>
</feature>
<dbReference type="GO" id="GO:0000027">
    <property type="term" value="P:ribosomal large subunit assembly"/>
    <property type="evidence" value="ECO:0007669"/>
    <property type="project" value="TreeGrafter"/>
</dbReference>
<dbReference type="SMART" id="SM00879">
    <property type="entry name" value="Brix"/>
    <property type="match status" value="1"/>
</dbReference>
<dbReference type="InterPro" id="IPR007109">
    <property type="entry name" value="Brix"/>
</dbReference>
<evidence type="ECO:0000313" key="3">
    <source>
        <dbReference type="EMBL" id="ODV90450.1"/>
    </source>
</evidence>
<dbReference type="Pfam" id="PF04427">
    <property type="entry name" value="Brix"/>
    <property type="match status" value="1"/>
</dbReference>
<dbReference type="AlphaFoldDB" id="A0A1E4TFB6"/>
<dbReference type="PANTHER" id="PTHR12661:SF5">
    <property type="entry name" value="SUPPRESSOR OF SWI4 1 HOMOLOG"/>
    <property type="match status" value="1"/>
</dbReference>
<dbReference type="EMBL" id="KV453842">
    <property type="protein sequence ID" value="ODV90450.1"/>
    <property type="molecule type" value="Genomic_DNA"/>
</dbReference>
<keyword evidence="4" id="KW-1185">Reference proteome</keyword>
<evidence type="ECO:0000259" key="2">
    <source>
        <dbReference type="PROSITE" id="PS50833"/>
    </source>
</evidence>
<name>A0A1E4TFB6_9ASCO</name>
<proteinExistence type="predicted"/>
<dbReference type="Proteomes" id="UP000095023">
    <property type="component" value="Unassembled WGS sequence"/>
</dbReference>
<reference evidence="4" key="1">
    <citation type="submission" date="2016-02" db="EMBL/GenBank/DDBJ databases">
        <title>Comparative genomics of biotechnologically important yeasts.</title>
        <authorList>
            <consortium name="DOE Joint Genome Institute"/>
            <person name="Riley R."/>
            <person name="Haridas S."/>
            <person name="Wolfe K.H."/>
            <person name="Lopes M.R."/>
            <person name="Hittinger C.T."/>
            <person name="Goker M."/>
            <person name="Salamov A."/>
            <person name="Wisecaver J."/>
            <person name="Long T.M."/>
            <person name="Aerts A.L."/>
            <person name="Barry K."/>
            <person name="Choi C."/>
            <person name="Clum A."/>
            <person name="Coughlan A.Y."/>
            <person name="Deshpande S."/>
            <person name="Douglass A.P."/>
            <person name="Hanson S.J."/>
            <person name="Klenk H.-P."/>
            <person name="Labutti K."/>
            <person name="Lapidus A."/>
            <person name="Lindquist E."/>
            <person name="Lipzen A."/>
            <person name="Meier-Kolthoff J.P."/>
            <person name="Ohm R.A."/>
            <person name="Otillar R.P."/>
            <person name="Pangilinan J."/>
            <person name="Peng Y."/>
            <person name="Rokas A."/>
            <person name="Rosa C.A."/>
            <person name="Scheuner C."/>
            <person name="Sibirny A.A."/>
            <person name="Slot J.C."/>
            <person name="Stielow J.B."/>
            <person name="Sun H."/>
            <person name="Kurtzman C.P."/>
            <person name="Blackwell M."/>
            <person name="Jeffries T.W."/>
            <person name="Grigoriev I.V."/>
        </authorList>
    </citation>
    <scope>NUCLEOTIDE SEQUENCE [LARGE SCALE GENOMIC DNA]</scope>
    <source>
        <strain evidence="4">NRRL Y-17796</strain>
    </source>
</reference>
<gene>
    <name evidence="3" type="ORF">CANCADRAFT_24620</name>
</gene>
<dbReference type="OrthoDB" id="10261452at2759"/>
<protein>
    <recommendedName>
        <fullName evidence="2">Brix domain-containing protein</fullName>
    </recommendedName>
</protein>